<evidence type="ECO:0000259" key="2">
    <source>
        <dbReference type="Pfam" id="PF03372"/>
    </source>
</evidence>
<dbReference type="GO" id="GO:0004519">
    <property type="term" value="F:endonuclease activity"/>
    <property type="evidence" value="ECO:0007669"/>
    <property type="project" value="UniProtKB-KW"/>
</dbReference>
<keyword evidence="3" id="KW-0540">Nuclease</keyword>
<gene>
    <name evidence="3" type="ORF">SAMN04488693_1169</name>
</gene>
<keyword evidence="3" id="KW-0269">Exonuclease</keyword>
<accession>A0A1G8M2B1</accession>
<feature type="chain" id="PRO_5038654113" evidence="1">
    <location>
        <begin position="29"/>
        <end position="431"/>
    </location>
</feature>
<dbReference type="InterPro" id="IPR005135">
    <property type="entry name" value="Endo/exonuclease/phosphatase"/>
</dbReference>
<dbReference type="EMBL" id="FNDT01000016">
    <property type="protein sequence ID" value="SDI62062.1"/>
    <property type="molecule type" value="Genomic_DNA"/>
</dbReference>
<reference evidence="3 4" key="1">
    <citation type="submission" date="2016-10" db="EMBL/GenBank/DDBJ databases">
        <authorList>
            <person name="de Groot N.N."/>
        </authorList>
    </citation>
    <scope>NUCLEOTIDE SEQUENCE [LARGE SCALE GENOMIC DNA]</scope>
    <source>
        <strain evidence="3 4">NP_1H</strain>
    </source>
</reference>
<feature type="signal peptide" evidence="1">
    <location>
        <begin position="1"/>
        <end position="28"/>
    </location>
</feature>
<keyword evidence="3" id="KW-0255">Endonuclease</keyword>
<dbReference type="RefSeq" id="WP_090587616.1">
    <property type="nucleotide sequence ID" value="NZ_FNDT01000016.1"/>
</dbReference>
<dbReference type="STRING" id="335973.SAMN04488693_1169"/>
<dbReference type="AlphaFoldDB" id="A0A1G8M2B1"/>
<name>A0A1G8M2B1_9MICC</name>
<sequence>MSPARTFQHRALAVLAAGALALTSAGLAAPGAAAAADAKSGTSAQAERKQQVRFATYNASLNRSTEGALVADLSTGDDAQAQKIAEVIQISAPDVVLLNEFDYDAGHKAADLFRTNYLEVSQNGKVPVQYPYVYTAPSNTGIPSGMDLNNDGTVGGADDALGFGQFEGQYGMVLYSKYPIDTRNVRTFQNFLWKDMPGALLPDNPATARPGDWFTDEELAAVRLSSKSHWDVPVTIDGSTVHVLASHPTPPVFDTDEDRNGRRNSDEIRFWADYIRGGQDARYIYDDGGTRGGLDRRADFVVLGDLNSDPADGESRDGSISQLLELREVRDPLPAAEGAAEASVLQGRINLEHRGDPALDTADFEDAAAGNLRVDYALPSKTLKVRGSGIFWPRAGTPGSELTGVYPFPTSDHRLVYVDVDVASPSDSRRN</sequence>
<dbReference type="Pfam" id="PF03372">
    <property type="entry name" value="Exo_endo_phos"/>
    <property type="match status" value="1"/>
</dbReference>
<dbReference type="Gene3D" id="3.60.10.10">
    <property type="entry name" value="Endonuclease/exonuclease/phosphatase"/>
    <property type="match status" value="1"/>
</dbReference>
<evidence type="ECO:0000256" key="1">
    <source>
        <dbReference type="SAM" id="SignalP"/>
    </source>
</evidence>
<dbReference type="GO" id="GO:0004527">
    <property type="term" value="F:exonuclease activity"/>
    <property type="evidence" value="ECO:0007669"/>
    <property type="project" value="UniProtKB-KW"/>
</dbReference>
<dbReference type="Proteomes" id="UP000199258">
    <property type="component" value="Unassembled WGS sequence"/>
</dbReference>
<feature type="domain" description="Endonuclease/exonuclease/phosphatase" evidence="2">
    <location>
        <begin position="56"/>
        <end position="413"/>
    </location>
</feature>
<keyword evidence="3" id="KW-0378">Hydrolase</keyword>
<dbReference type="OrthoDB" id="292013at2"/>
<organism evidence="3 4">
    <name type="scientific">Arthrobacter subterraneus</name>
    <dbReference type="NCBI Taxonomy" id="335973"/>
    <lineage>
        <taxon>Bacteria</taxon>
        <taxon>Bacillati</taxon>
        <taxon>Actinomycetota</taxon>
        <taxon>Actinomycetes</taxon>
        <taxon>Micrococcales</taxon>
        <taxon>Micrococcaceae</taxon>
        <taxon>Arthrobacter</taxon>
    </lineage>
</organism>
<proteinExistence type="predicted"/>
<keyword evidence="4" id="KW-1185">Reference proteome</keyword>
<protein>
    <submittedName>
        <fullName evidence="3">Endonuclease/Exonuclease/phosphatase family protein</fullName>
    </submittedName>
</protein>
<evidence type="ECO:0000313" key="4">
    <source>
        <dbReference type="Proteomes" id="UP000199258"/>
    </source>
</evidence>
<dbReference type="SUPFAM" id="SSF56219">
    <property type="entry name" value="DNase I-like"/>
    <property type="match status" value="1"/>
</dbReference>
<keyword evidence="1" id="KW-0732">Signal</keyword>
<dbReference type="InterPro" id="IPR036691">
    <property type="entry name" value="Endo/exonu/phosph_ase_sf"/>
</dbReference>
<evidence type="ECO:0000313" key="3">
    <source>
        <dbReference type="EMBL" id="SDI62062.1"/>
    </source>
</evidence>